<feature type="domain" description="Lin1244/Lin1753-like N-terminal" evidence="1">
    <location>
        <begin position="6"/>
        <end position="86"/>
    </location>
</feature>
<dbReference type="Pfam" id="PF14297">
    <property type="entry name" value="Lin1244_N"/>
    <property type="match status" value="1"/>
</dbReference>
<evidence type="ECO:0000259" key="1">
    <source>
        <dbReference type="Pfam" id="PF14297"/>
    </source>
</evidence>
<sequence>MNKSYYFSHDYAASNDVKILFLRQQLGMEGYGIYWFLVENLSQAGGILPMNITPVLAMQMQTNEVKVKAVIEEFNLFTIAENGFFSKRLTEHLEMRKKLSEKGKKGAALRWKNGGAIGVANGEGYAKKESKEINNRDFLTKIVL</sequence>
<evidence type="ECO:0000313" key="2">
    <source>
        <dbReference type="EMBL" id="CAB4204062.1"/>
    </source>
</evidence>
<dbReference type="EMBL" id="LR797341">
    <property type="protein sequence ID" value="CAB4204062.1"/>
    <property type="molecule type" value="Genomic_DNA"/>
</dbReference>
<reference evidence="2" key="1">
    <citation type="submission" date="2020-05" db="EMBL/GenBank/DDBJ databases">
        <authorList>
            <person name="Chiriac C."/>
            <person name="Salcher M."/>
            <person name="Ghai R."/>
            <person name="Kavagutti S V."/>
        </authorList>
    </citation>
    <scope>NUCLEOTIDE SEQUENCE</scope>
</reference>
<name>A0A6J5S6F8_9CAUD</name>
<gene>
    <name evidence="2" type="ORF">UFOVP1384_23</name>
</gene>
<protein>
    <recommendedName>
        <fullName evidence="1">Lin1244/Lin1753-like N-terminal domain-containing protein</fullName>
    </recommendedName>
</protein>
<accession>A0A6J5S6F8</accession>
<proteinExistence type="predicted"/>
<dbReference type="InterPro" id="IPR025400">
    <property type="entry name" value="Lin1244/Lin1753-like_N"/>
</dbReference>
<organism evidence="2">
    <name type="scientific">uncultured Caudovirales phage</name>
    <dbReference type="NCBI Taxonomy" id="2100421"/>
    <lineage>
        <taxon>Viruses</taxon>
        <taxon>Duplodnaviria</taxon>
        <taxon>Heunggongvirae</taxon>
        <taxon>Uroviricota</taxon>
        <taxon>Caudoviricetes</taxon>
        <taxon>Peduoviridae</taxon>
        <taxon>Maltschvirus</taxon>
        <taxon>Maltschvirus maltsch</taxon>
    </lineage>
</organism>